<evidence type="ECO:0000256" key="3">
    <source>
        <dbReference type="ARBA" id="ARBA00022801"/>
    </source>
</evidence>
<evidence type="ECO:0000256" key="2">
    <source>
        <dbReference type="ARBA" id="ARBA00022723"/>
    </source>
</evidence>
<dbReference type="SUPFAM" id="SSF102215">
    <property type="entry name" value="Creatininase"/>
    <property type="match status" value="1"/>
</dbReference>
<dbReference type="AlphaFoldDB" id="A0A5C5VHK3"/>
<keyword evidence="7" id="KW-1185">Reference proteome</keyword>
<sequence>MPARPYVLAECTLPMVRQAESRVAVLPWGATEAHNLHLPYATDNLEAEAVAIESARRAWERGARAVVLPTLPFGVNTQQLDLPLTINMNPSTQALVLRDVVDSLAGQGVPNLVVLNFHGGNHFNQMVRELQARTTVFLSVVNGFAVVPRDGYFDHGGDHADELETSLLLHLAPDLVRPLDEAGPGAARQWRIQAFREKWAWAPRQWTKVTDDTGVGDPSAATADKGARYFDAVTAKVADFLVDLAEADPNDCYE</sequence>
<dbReference type="InterPro" id="IPR003785">
    <property type="entry name" value="Creatininase/forma_Hydrolase"/>
</dbReference>
<dbReference type="GO" id="GO:0009231">
    <property type="term" value="P:riboflavin biosynthetic process"/>
    <property type="evidence" value="ECO:0007669"/>
    <property type="project" value="TreeGrafter"/>
</dbReference>
<name>A0A5C5VHK3_9BACT</name>
<dbReference type="GO" id="GO:0016811">
    <property type="term" value="F:hydrolase activity, acting on carbon-nitrogen (but not peptide) bonds, in linear amides"/>
    <property type="evidence" value="ECO:0007669"/>
    <property type="project" value="TreeGrafter"/>
</dbReference>
<protein>
    <submittedName>
        <fullName evidence="6">Creatinine amidohydrolase</fullName>
    </submittedName>
</protein>
<comment type="caution">
    <text evidence="6">The sequence shown here is derived from an EMBL/GenBank/DDBJ whole genome shotgun (WGS) entry which is preliminary data.</text>
</comment>
<dbReference type="PANTHER" id="PTHR35005:SF1">
    <property type="entry name" value="2-AMINO-5-FORMYLAMINO-6-RIBOSYLAMINOPYRIMIDIN-4(3H)-ONE 5'-MONOPHOSPHATE DEFORMYLASE"/>
    <property type="match status" value="1"/>
</dbReference>
<dbReference type="RefSeq" id="WP_146564572.1">
    <property type="nucleotide sequence ID" value="NZ_SIHJ01000001.1"/>
</dbReference>
<dbReference type="Pfam" id="PF02633">
    <property type="entry name" value="Creatininase"/>
    <property type="match status" value="1"/>
</dbReference>
<dbReference type="PANTHER" id="PTHR35005">
    <property type="entry name" value="3-DEHYDRO-SCYLLO-INOSOSE HYDROLASE"/>
    <property type="match status" value="1"/>
</dbReference>
<evidence type="ECO:0000256" key="4">
    <source>
        <dbReference type="ARBA" id="ARBA00022833"/>
    </source>
</evidence>
<keyword evidence="4" id="KW-0862">Zinc</keyword>
<proteinExistence type="inferred from homology"/>
<evidence type="ECO:0000313" key="7">
    <source>
        <dbReference type="Proteomes" id="UP000316714"/>
    </source>
</evidence>
<keyword evidence="2" id="KW-0479">Metal-binding</keyword>
<dbReference type="InterPro" id="IPR024087">
    <property type="entry name" value="Creatininase-like_sf"/>
</dbReference>
<accession>A0A5C5VHK3</accession>
<comment type="similarity">
    <text evidence="5">Belongs to the creatininase superfamily.</text>
</comment>
<dbReference type="OrthoDB" id="9801445at2"/>
<evidence type="ECO:0000313" key="6">
    <source>
        <dbReference type="EMBL" id="TWT37225.1"/>
    </source>
</evidence>
<evidence type="ECO:0000256" key="5">
    <source>
        <dbReference type="ARBA" id="ARBA00024029"/>
    </source>
</evidence>
<keyword evidence="3 6" id="KW-0378">Hydrolase</keyword>
<reference evidence="6 7" key="1">
    <citation type="submission" date="2019-02" db="EMBL/GenBank/DDBJ databases">
        <title>Deep-cultivation of Planctomycetes and their phenomic and genomic characterization uncovers novel biology.</title>
        <authorList>
            <person name="Wiegand S."/>
            <person name="Jogler M."/>
            <person name="Boedeker C."/>
            <person name="Pinto D."/>
            <person name="Vollmers J."/>
            <person name="Rivas-Marin E."/>
            <person name="Kohn T."/>
            <person name="Peeters S.H."/>
            <person name="Heuer A."/>
            <person name="Rast P."/>
            <person name="Oberbeckmann S."/>
            <person name="Bunk B."/>
            <person name="Jeske O."/>
            <person name="Meyerdierks A."/>
            <person name="Storesund J.E."/>
            <person name="Kallscheuer N."/>
            <person name="Luecker S."/>
            <person name="Lage O.M."/>
            <person name="Pohl T."/>
            <person name="Merkel B.J."/>
            <person name="Hornburger P."/>
            <person name="Mueller R.-W."/>
            <person name="Bruemmer F."/>
            <person name="Labrenz M."/>
            <person name="Spormann A.M."/>
            <person name="Op Den Camp H."/>
            <person name="Overmann J."/>
            <person name="Amann R."/>
            <person name="Jetten M.S.M."/>
            <person name="Mascher T."/>
            <person name="Medema M.H."/>
            <person name="Devos D.P."/>
            <person name="Kaster A.-K."/>
            <person name="Ovreas L."/>
            <person name="Rohde M."/>
            <person name="Galperin M.Y."/>
            <person name="Jogler C."/>
        </authorList>
    </citation>
    <scope>NUCLEOTIDE SEQUENCE [LARGE SCALE GENOMIC DNA]</scope>
    <source>
        <strain evidence="6 7">KOR34</strain>
    </source>
</reference>
<comment type="cofactor">
    <cofactor evidence="1">
        <name>Zn(2+)</name>
        <dbReference type="ChEBI" id="CHEBI:29105"/>
    </cofactor>
</comment>
<dbReference type="GO" id="GO:0046872">
    <property type="term" value="F:metal ion binding"/>
    <property type="evidence" value="ECO:0007669"/>
    <property type="project" value="UniProtKB-KW"/>
</dbReference>
<gene>
    <name evidence="6" type="ORF">KOR34_21720</name>
</gene>
<dbReference type="Gene3D" id="3.40.50.10310">
    <property type="entry name" value="Creatininase"/>
    <property type="match status" value="1"/>
</dbReference>
<evidence type="ECO:0000256" key="1">
    <source>
        <dbReference type="ARBA" id="ARBA00001947"/>
    </source>
</evidence>
<dbReference type="Proteomes" id="UP000316714">
    <property type="component" value="Unassembled WGS sequence"/>
</dbReference>
<organism evidence="6 7">
    <name type="scientific">Posidoniimonas corsicana</name>
    <dbReference type="NCBI Taxonomy" id="1938618"/>
    <lineage>
        <taxon>Bacteria</taxon>
        <taxon>Pseudomonadati</taxon>
        <taxon>Planctomycetota</taxon>
        <taxon>Planctomycetia</taxon>
        <taxon>Pirellulales</taxon>
        <taxon>Lacipirellulaceae</taxon>
        <taxon>Posidoniimonas</taxon>
    </lineage>
</organism>
<dbReference type="EMBL" id="SIHJ01000001">
    <property type="protein sequence ID" value="TWT37225.1"/>
    <property type="molecule type" value="Genomic_DNA"/>
</dbReference>